<protein>
    <recommendedName>
        <fullName evidence="1">GST N-terminal domain-containing protein</fullName>
    </recommendedName>
</protein>
<accession>A0A139AR78</accession>
<organism evidence="2 3">
    <name type="scientific">Gonapodya prolifera (strain JEL478)</name>
    <name type="common">Monoblepharis prolifera</name>
    <dbReference type="NCBI Taxonomy" id="1344416"/>
    <lineage>
        <taxon>Eukaryota</taxon>
        <taxon>Fungi</taxon>
        <taxon>Fungi incertae sedis</taxon>
        <taxon>Chytridiomycota</taxon>
        <taxon>Chytridiomycota incertae sedis</taxon>
        <taxon>Monoblepharidomycetes</taxon>
        <taxon>Monoblepharidales</taxon>
        <taxon>Gonapodyaceae</taxon>
        <taxon>Gonapodya</taxon>
    </lineage>
</organism>
<feature type="domain" description="GST N-terminal" evidence="1">
    <location>
        <begin position="13"/>
        <end position="93"/>
    </location>
</feature>
<dbReference type="InterPro" id="IPR058268">
    <property type="entry name" value="DUF7962"/>
</dbReference>
<evidence type="ECO:0000313" key="2">
    <source>
        <dbReference type="EMBL" id="KXS18995.1"/>
    </source>
</evidence>
<dbReference type="PROSITE" id="PS50404">
    <property type="entry name" value="GST_NTER"/>
    <property type="match status" value="1"/>
</dbReference>
<sequence>MPETISDPSALVSTPILHGYDGSPFAQKAMLYMQLKGIKWVYHRTTNIMPRPNLTPDLSGGYRRIPILQIGADVYCDTNCMIRELESRFPTPSLRGASGEHEGMSYALQVWSDKLFFGCAVGLMPWRDDGRLPEAFIRDREQLSGRPINPAAIVAAQPFARDQLRAHLDFLEAQLRSSKTPWVLGTENVHLADVQCWTPIRFIDMFQMEPKIWNEKNYPSIFRWFRKLTLLGFPTLSPADIPAVPLVSGETAYAAAELASRAGAFAKSIGDDGADGNGRKLGDVVGVIPEDQVTLGRPPVVVGSVYGLSASTISLRWTNARGLDVVTHFPRSGYHVVEVPGKSKV</sequence>
<dbReference type="SUPFAM" id="SSF47616">
    <property type="entry name" value="GST C-terminal domain-like"/>
    <property type="match status" value="1"/>
</dbReference>
<dbReference type="InterPro" id="IPR036249">
    <property type="entry name" value="Thioredoxin-like_sf"/>
</dbReference>
<reference evidence="2 3" key="1">
    <citation type="journal article" date="2015" name="Genome Biol. Evol.">
        <title>Phylogenomic analyses indicate that early fungi evolved digesting cell walls of algal ancestors of land plants.</title>
        <authorList>
            <person name="Chang Y."/>
            <person name="Wang S."/>
            <person name="Sekimoto S."/>
            <person name="Aerts A.L."/>
            <person name="Choi C."/>
            <person name="Clum A."/>
            <person name="LaButti K.M."/>
            <person name="Lindquist E.A."/>
            <person name="Yee Ngan C."/>
            <person name="Ohm R.A."/>
            <person name="Salamov A.A."/>
            <person name="Grigoriev I.V."/>
            <person name="Spatafora J.W."/>
            <person name="Berbee M.L."/>
        </authorList>
    </citation>
    <scope>NUCLEOTIDE SEQUENCE [LARGE SCALE GENOMIC DNA]</scope>
    <source>
        <strain evidence="2 3">JEL478</strain>
    </source>
</reference>
<dbReference type="Pfam" id="PF25907">
    <property type="entry name" value="DUF7962"/>
    <property type="match status" value="1"/>
</dbReference>
<gene>
    <name evidence="2" type="ORF">M427DRAFT_67559</name>
</gene>
<keyword evidence="3" id="KW-1185">Reference proteome</keyword>
<dbReference type="Proteomes" id="UP000070544">
    <property type="component" value="Unassembled WGS sequence"/>
</dbReference>
<dbReference type="InterPro" id="IPR004045">
    <property type="entry name" value="Glutathione_S-Trfase_N"/>
</dbReference>
<dbReference type="CDD" id="cd00570">
    <property type="entry name" value="GST_N_family"/>
    <property type="match status" value="1"/>
</dbReference>
<dbReference type="STRING" id="1344416.A0A139AR78"/>
<dbReference type="AlphaFoldDB" id="A0A139AR78"/>
<dbReference type="OrthoDB" id="202840at2759"/>
<dbReference type="SUPFAM" id="SSF52833">
    <property type="entry name" value="Thioredoxin-like"/>
    <property type="match status" value="1"/>
</dbReference>
<dbReference type="CDD" id="cd00299">
    <property type="entry name" value="GST_C_family"/>
    <property type="match status" value="1"/>
</dbReference>
<proteinExistence type="predicted"/>
<dbReference type="InterPro" id="IPR036282">
    <property type="entry name" value="Glutathione-S-Trfase_C_sf"/>
</dbReference>
<evidence type="ECO:0000259" key="1">
    <source>
        <dbReference type="PROSITE" id="PS50404"/>
    </source>
</evidence>
<dbReference type="Gene3D" id="1.20.1050.10">
    <property type="match status" value="1"/>
</dbReference>
<dbReference type="OMA" id="PRIGFRI"/>
<dbReference type="Gene3D" id="3.40.30.110">
    <property type="match status" value="2"/>
</dbReference>
<dbReference type="EMBL" id="KQ965740">
    <property type="protein sequence ID" value="KXS18995.1"/>
    <property type="molecule type" value="Genomic_DNA"/>
</dbReference>
<evidence type="ECO:0000313" key="3">
    <source>
        <dbReference type="Proteomes" id="UP000070544"/>
    </source>
</evidence>
<dbReference type="Pfam" id="PF13417">
    <property type="entry name" value="GST_N_3"/>
    <property type="match status" value="1"/>
</dbReference>
<name>A0A139AR78_GONPJ</name>